<evidence type="ECO:0000256" key="2">
    <source>
        <dbReference type="RuleBase" id="RU003860"/>
    </source>
</evidence>
<dbReference type="GO" id="GO:0005759">
    <property type="term" value="C:mitochondrial matrix"/>
    <property type="evidence" value="ECO:0007669"/>
    <property type="project" value="TreeGrafter"/>
</dbReference>
<dbReference type="InterPro" id="IPR036065">
    <property type="entry name" value="BolA-like_sf"/>
</dbReference>
<evidence type="ECO:0000313" key="5">
    <source>
        <dbReference type="Proteomes" id="UP001286456"/>
    </source>
</evidence>
<dbReference type="Proteomes" id="UP001286456">
    <property type="component" value="Unassembled WGS sequence"/>
</dbReference>
<feature type="region of interest" description="Disordered" evidence="3">
    <location>
        <begin position="76"/>
        <end position="97"/>
    </location>
</feature>
<evidence type="ECO:0000313" key="4">
    <source>
        <dbReference type="EMBL" id="KAK3331583.1"/>
    </source>
</evidence>
<gene>
    <name evidence="4" type="ORF">B0T19DRAFT_83334</name>
</gene>
<evidence type="ECO:0000256" key="3">
    <source>
        <dbReference type="SAM" id="MobiDB-lite"/>
    </source>
</evidence>
<dbReference type="AlphaFoldDB" id="A0AAE0IUK5"/>
<reference evidence="4" key="2">
    <citation type="submission" date="2023-06" db="EMBL/GenBank/DDBJ databases">
        <authorList>
            <consortium name="Lawrence Berkeley National Laboratory"/>
            <person name="Haridas S."/>
            <person name="Hensen N."/>
            <person name="Bonometti L."/>
            <person name="Westerberg I."/>
            <person name="Brannstrom I.O."/>
            <person name="Guillou S."/>
            <person name="Cros-Aarteil S."/>
            <person name="Calhoun S."/>
            <person name="Kuo A."/>
            <person name="Mondo S."/>
            <person name="Pangilinan J."/>
            <person name="Riley R."/>
            <person name="Labutti K."/>
            <person name="Andreopoulos B."/>
            <person name="Lipzen A."/>
            <person name="Chen C."/>
            <person name="Yanf M."/>
            <person name="Daum C."/>
            <person name="Ng V."/>
            <person name="Clum A."/>
            <person name="Steindorff A."/>
            <person name="Ohm R."/>
            <person name="Martin F."/>
            <person name="Silar P."/>
            <person name="Natvig D."/>
            <person name="Lalanne C."/>
            <person name="Gautier V."/>
            <person name="Ament-Velasquez S.L."/>
            <person name="Kruys A."/>
            <person name="Hutchinson M.I."/>
            <person name="Powell A.J."/>
            <person name="Barry K."/>
            <person name="Miller A.N."/>
            <person name="Grigoriev I.V."/>
            <person name="Debuchy R."/>
            <person name="Gladieux P."/>
            <person name="Thoren M.H."/>
            <person name="Johannesson H."/>
        </authorList>
    </citation>
    <scope>NUCLEOTIDE SEQUENCE</scope>
    <source>
        <strain evidence="4">SMH4131-1</strain>
    </source>
</reference>
<dbReference type="InterPro" id="IPR002634">
    <property type="entry name" value="BolA"/>
</dbReference>
<reference evidence="4" key="1">
    <citation type="journal article" date="2023" name="Mol. Phylogenet. Evol.">
        <title>Genome-scale phylogeny and comparative genomics of the fungal order Sordariales.</title>
        <authorList>
            <person name="Hensen N."/>
            <person name="Bonometti L."/>
            <person name="Westerberg I."/>
            <person name="Brannstrom I.O."/>
            <person name="Guillou S."/>
            <person name="Cros-Aarteil S."/>
            <person name="Calhoun S."/>
            <person name="Haridas S."/>
            <person name="Kuo A."/>
            <person name="Mondo S."/>
            <person name="Pangilinan J."/>
            <person name="Riley R."/>
            <person name="LaButti K."/>
            <person name="Andreopoulos B."/>
            <person name="Lipzen A."/>
            <person name="Chen C."/>
            <person name="Yan M."/>
            <person name="Daum C."/>
            <person name="Ng V."/>
            <person name="Clum A."/>
            <person name="Steindorff A."/>
            <person name="Ohm R.A."/>
            <person name="Martin F."/>
            <person name="Silar P."/>
            <person name="Natvig D.O."/>
            <person name="Lalanne C."/>
            <person name="Gautier V."/>
            <person name="Ament-Velasquez S.L."/>
            <person name="Kruys A."/>
            <person name="Hutchinson M.I."/>
            <person name="Powell A.J."/>
            <person name="Barry K."/>
            <person name="Miller A.N."/>
            <person name="Grigoriev I.V."/>
            <person name="Debuchy R."/>
            <person name="Gladieux P."/>
            <person name="Hiltunen Thoren M."/>
            <person name="Johannesson H."/>
        </authorList>
    </citation>
    <scope>NUCLEOTIDE SEQUENCE</scope>
    <source>
        <strain evidence="4">SMH4131-1</strain>
    </source>
</reference>
<feature type="compositionally biased region" description="Low complexity" evidence="3">
    <location>
        <begin position="78"/>
        <end position="91"/>
    </location>
</feature>
<accession>A0AAE0IUK5</accession>
<dbReference type="InterPro" id="IPR052275">
    <property type="entry name" value="Mt_Fe-S_assembly_factor"/>
</dbReference>
<comment type="similarity">
    <text evidence="1 2">Belongs to the BolA/IbaG family.</text>
</comment>
<sequence>MICRACLRAGSLGAVVTARAEASSSRHGAQNLLQTTRTRSLFSTASLARAQSPIAPAPLPRPQPPHRRISPFSQRLYSAPAAAPPTTSSTDTPERPDFMSEGEAQVWDLLLAEFAPTELVVQDISGGCGSMYGIEISSERFRGLNMLKQQRLVNSVLGDLLKGWHGVQLKTRVP</sequence>
<dbReference type="Pfam" id="PF01722">
    <property type="entry name" value="BolA"/>
    <property type="match status" value="1"/>
</dbReference>
<dbReference type="PANTHER" id="PTHR46188">
    <property type="entry name" value="BOLA-LIKE PROTEIN 3"/>
    <property type="match status" value="1"/>
</dbReference>
<dbReference type="PANTHER" id="PTHR46188:SF1">
    <property type="entry name" value="BOLA-LIKE PROTEIN 3"/>
    <property type="match status" value="1"/>
</dbReference>
<protein>
    <submittedName>
        <fullName evidence="4">Bola protein</fullName>
    </submittedName>
</protein>
<comment type="caution">
    <text evidence="4">The sequence shown here is derived from an EMBL/GenBank/DDBJ whole genome shotgun (WGS) entry which is preliminary data.</text>
</comment>
<dbReference type="EMBL" id="JAUEPO010000002">
    <property type="protein sequence ID" value="KAK3331583.1"/>
    <property type="molecule type" value="Genomic_DNA"/>
</dbReference>
<name>A0AAE0IUK5_9PEZI</name>
<keyword evidence="5" id="KW-1185">Reference proteome</keyword>
<proteinExistence type="inferred from homology"/>
<evidence type="ECO:0000256" key="1">
    <source>
        <dbReference type="ARBA" id="ARBA00005578"/>
    </source>
</evidence>
<organism evidence="4 5">
    <name type="scientific">Cercophora scortea</name>
    <dbReference type="NCBI Taxonomy" id="314031"/>
    <lineage>
        <taxon>Eukaryota</taxon>
        <taxon>Fungi</taxon>
        <taxon>Dikarya</taxon>
        <taxon>Ascomycota</taxon>
        <taxon>Pezizomycotina</taxon>
        <taxon>Sordariomycetes</taxon>
        <taxon>Sordariomycetidae</taxon>
        <taxon>Sordariales</taxon>
        <taxon>Lasiosphaeriaceae</taxon>
        <taxon>Cercophora</taxon>
    </lineage>
</organism>
<dbReference type="Gene3D" id="3.30.300.90">
    <property type="entry name" value="BolA-like"/>
    <property type="match status" value="1"/>
</dbReference>
<dbReference type="SUPFAM" id="SSF82657">
    <property type="entry name" value="BolA-like"/>
    <property type="match status" value="1"/>
</dbReference>